<keyword evidence="2" id="KW-0378">Hydrolase</keyword>
<proteinExistence type="predicted"/>
<name>A0ABV8KI79_9ACTN</name>
<dbReference type="PANTHER" id="PTHR33607:SF2">
    <property type="entry name" value="ENDONUCLEASE-1"/>
    <property type="match status" value="1"/>
</dbReference>
<keyword evidence="6" id="KW-0255">Endonuclease</keyword>
<evidence type="ECO:0000313" key="6">
    <source>
        <dbReference type="EMBL" id="MFC4105788.1"/>
    </source>
</evidence>
<keyword evidence="7" id="KW-1185">Reference proteome</keyword>
<evidence type="ECO:0000256" key="1">
    <source>
        <dbReference type="ARBA" id="ARBA00022722"/>
    </source>
</evidence>
<gene>
    <name evidence="6" type="ORF">ACFOX0_07550</name>
</gene>
<feature type="chain" id="PRO_5046005994" evidence="4">
    <location>
        <begin position="37"/>
        <end position="397"/>
    </location>
</feature>
<evidence type="ECO:0000256" key="3">
    <source>
        <dbReference type="SAM" id="MobiDB-lite"/>
    </source>
</evidence>
<keyword evidence="4" id="KW-0732">Signal</keyword>
<dbReference type="Proteomes" id="UP001595868">
    <property type="component" value="Unassembled WGS sequence"/>
</dbReference>
<dbReference type="EMBL" id="JBHSBN010000003">
    <property type="protein sequence ID" value="MFC4105788.1"/>
    <property type="molecule type" value="Genomic_DNA"/>
</dbReference>
<evidence type="ECO:0000259" key="5">
    <source>
        <dbReference type="Pfam" id="PF19886"/>
    </source>
</evidence>
<accession>A0ABV8KI79</accession>
<evidence type="ECO:0000256" key="2">
    <source>
        <dbReference type="ARBA" id="ARBA00022801"/>
    </source>
</evidence>
<keyword evidence="1" id="KW-0540">Nuclease</keyword>
<reference evidence="7" key="1">
    <citation type="journal article" date="2019" name="Int. J. Syst. Evol. Microbiol.">
        <title>The Global Catalogue of Microorganisms (GCM) 10K type strain sequencing project: providing services to taxonomists for standard genome sequencing and annotation.</title>
        <authorList>
            <consortium name="The Broad Institute Genomics Platform"/>
            <consortium name="The Broad Institute Genome Sequencing Center for Infectious Disease"/>
            <person name="Wu L."/>
            <person name="Ma J."/>
        </authorList>
    </citation>
    <scope>NUCLEOTIDE SEQUENCE [LARGE SCALE GENOMIC DNA]</scope>
    <source>
        <strain evidence="7">2902at01</strain>
    </source>
</reference>
<dbReference type="Pfam" id="PF19886">
    <property type="entry name" value="DUF6359"/>
    <property type="match status" value="1"/>
</dbReference>
<dbReference type="InterPro" id="IPR044925">
    <property type="entry name" value="His-Me_finger_sf"/>
</dbReference>
<dbReference type="Pfam" id="PF04231">
    <property type="entry name" value="Endonuclease_1"/>
    <property type="match status" value="1"/>
</dbReference>
<dbReference type="InterPro" id="IPR007346">
    <property type="entry name" value="Endonuclease-I"/>
</dbReference>
<evidence type="ECO:0000313" key="7">
    <source>
        <dbReference type="Proteomes" id="UP001595868"/>
    </source>
</evidence>
<evidence type="ECO:0000256" key="4">
    <source>
        <dbReference type="SAM" id="SignalP"/>
    </source>
</evidence>
<comment type="caution">
    <text evidence="6">The sequence shown here is derived from an EMBL/GenBank/DDBJ whole genome shotgun (WGS) entry which is preliminary data.</text>
</comment>
<dbReference type="PANTHER" id="PTHR33607">
    <property type="entry name" value="ENDONUCLEASE-1"/>
    <property type="match status" value="1"/>
</dbReference>
<dbReference type="RefSeq" id="WP_377543021.1">
    <property type="nucleotide sequence ID" value="NZ_JBHSBN010000003.1"/>
</dbReference>
<dbReference type="InterPro" id="IPR045939">
    <property type="entry name" value="YhcR_N"/>
</dbReference>
<dbReference type="SUPFAM" id="SSF54060">
    <property type="entry name" value="His-Me finger endonucleases"/>
    <property type="match status" value="1"/>
</dbReference>
<feature type="signal peptide" evidence="4">
    <location>
        <begin position="1"/>
        <end position="36"/>
    </location>
</feature>
<feature type="region of interest" description="Disordered" evidence="3">
    <location>
        <begin position="141"/>
        <end position="167"/>
    </location>
</feature>
<feature type="domain" description="Endonuclease YhcR N-terminal" evidence="5">
    <location>
        <begin position="40"/>
        <end position="144"/>
    </location>
</feature>
<sequence>MDIKSVTRSRPGRLIAACALAVTLATPLAVTGPASAATTLTVAQSLAAQDGRSASVTGYVVGQPTATNTVITSNYTADTAIAIADAAAETGTGRMLYVQVTAAWRSSFGLLSTPSLRGRQVTVTGTLTAYFSHGGLKNPTAMSLGGGAGPSPTASPTASPTPAPTGGPYDSTYYASAIGRTGTTLRNSLHAVIKVQTKLSYDQVWDALRDTDEDPANPANVILLYSGRSQSKSGNGGGVNDWNREHVWAKSHGNFGTATGPGTDVHHLRPEDVSVNSERGNKDFDSGGGAVSEAPGCYTDADSFEPRNAVKGDVARMILYMAIRYEGDDGWPNLEPNDSVSNGSAPYLGRLSKLLAWNDQDPPDAFEKRRNQRIYERWQGNRNPFVDHPEWARAIWS</sequence>
<organism evidence="6 7">
    <name type="scientific">Micromonospora zhanjiangensis</name>
    <dbReference type="NCBI Taxonomy" id="1522057"/>
    <lineage>
        <taxon>Bacteria</taxon>
        <taxon>Bacillati</taxon>
        <taxon>Actinomycetota</taxon>
        <taxon>Actinomycetes</taxon>
        <taxon>Micromonosporales</taxon>
        <taxon>Micromonosporaceae</taxon>
        <taxon>Micromonospora</taxon>
    </lineage>
</organism>
<protein>
    <submittedName>
        <fullName evidence="6">Endonuclease</fullName>
    </submittedName>
</protein>
<dbReference type="GO" id="GO:0004519">
    <property type="term" value="F:endonuclease activity"/>
    <property type="evidence" value="ECO:0007669"/>
    <property type="project" value="UniProtKB-KW"/>
</dbReference>